<protein>
    <recommendedName>
        <fullName evidence="4">SsuA/THI5-like domain-containing protein</fullName>
    </recommendedName>
</protein>
<dbReference type="Gene3D" id="1.20.1290.30">
    <property type="match status" value="1"/>
</dbReference>
<name>A0ABD6NAE0_9PSED</name>
<evidence type="ECO:0000256" key="1">
    <source>
        <dbReference type="SAM" id="MobiDB-lite"/>
    </source>
</evidence>
<evidence type="ECO:0000313" key="2">
    <source>
        <dbReference type="EMBL" id="NWL49573.1"/>
    </source>
</evidence>
<feature type="compositionally biased region" description="Basic and acidic residues" evidence="1">
    <location>
        <begin position="238"/>
        <end position="259"/>
    </location>
</feature>
<evidence type="ECO:0008006" key="4">
    <source>
        <dbReference type="Google" id="ProtNLM"/>
    </source>
</evidence>
<accession>A0ABD6NAE0</accession>
<comment type="caution">
    <text evidence="2">The sequence shown here is derived from an EMBL/GenBank/DDBJ whole genome shotgun (WGS) entry which is preliminary data.</text>
</comment>
<evidence type="ECO:0000313" key="3">
    <source>
        <dbReference type="Proteomes" id="UP000704738"/>
    </source>
</evidence>
<reference evidence="2 3" key="1">
    <citation type="submission" date="2018-06" db="EMBL/GenBank/DDBJ databases">
        <title>Bacteria isolated from soil of Wuhan.</title>
        <authorList>
            <person name="Xiang W."/>
            <person name="Huang C."/>
        </authorList>
    </citation>
    <scope>NUCLEOTIDE SEQUENCE [LARGE SCALE GENOMIC DNA]</scope>
    <source>
        <strain evidence="3">xwS4</strain>
    </source>
</reference>
<proteinExistence type="predicted"/>
<dbReference type="Proteomes" id="UP000704738">
    <property type="component" value="Unassembled WGS sequence"/>
</dbReference>
<dbReference type="EMBL" id="QJRE01000119">
    <property type="protein sequence ID" value="NWL49573.1"/>
    <property type="molecule type" value="Genomic_DNA"/>
</dbReference>
<organism evidence="2 3">
    <name type="scientific">Pseudomonas hunanensis</name>
    <dbReference type="NCBI Taxonomy" id="1247546"/>
    <lineage>
        <taxon>Bacteria</taxon>
        <taxon>Pseudomonadati</taxon>
        <taxon>Pseudomonadota</taxon>
        <taxon>Gammaproteobacteria</taxon>
        <taxon>Pseudomonadales</taxon>
        <taxon>Pseudomonadaceae</taxon>
        <taxon>Pseudomonas</taxon>
    </lineage>
</organism>
<dbReference type="RefSeq" id="WP_179053520.1">
    <property type="nucleotide sequence ID" value="NZ_QJRE01000119.1"/>
</dbReference>
<dbReference type="AlphaFoldDB" id="A0ABD6NAE0"/>
<sequence>MPVIQRVLLPDTSLSFEHILTGVSVADRLCETSGTLDVIFLVPAKTSLVTGDLPKVLGAGVHDALGKGKLVKLPGGAQMRCETMKILQWVTKPTVLIAVFANQNMMDKIDALQNLVAVVAVPWTPDAVENWTKTWSPKVLGKAGESAKPAQAATKLIADPIVEQAMKSLTSMINRAHNTLHPSDEDQAKRILRILRARDHQEPAQNIKLWAIKNGWLPKAAERLEVLAEKAFALRTKPKLENPEQADRSYQRWAETAKP</sequence>
<dbReference type="InterPro" id="IPR037210">
    <property type="entry name" value="YoaC-like_sf"/>
</dbReference>
<gene>
    <name evidence="2" type="ORF">DM819_27795</name>
</gene>
<feature type="region of interest" description="Disordered" evidence="1">
    <location>
        <begin position="236"/>
        <end position="259"/>
    </location>
</feature>